<evidence type="ECO:0000256" key="5">
    <source>
        <dbReference type="ARBA" id="ARBA00023136"/>
    </source>
</evidence>
<dbReference type="STRING" id="582692.SAMN05720606_104134"/>
<reference evidence="8" key="1">
    <citation type="submission" date="2016-10" db="EMBL/GenBank/DDBJ databases">
        <authorList>
            <person name="Varghese N."/>
            <person name="Submissions S."/>
        </authorList>
    </citation>
    <scope>NUCLEOTIDE SEQUENCE [LARGE SCALE GENOMIC DNA]</scope>
    <source>
        <strain evidence="8">BL9</strain>
    </source>
</reference>
<organism evidence="7 8">
    <name type="scientific">Paenibacillus polysaccharolyticus</name>
    <dbReference type="NCBI Taxonomy" id="582692"/>
    <lineage>
        <taxon>Bacteria</taxon>
        <taxon>Bacillati</taxon>
        <taxon>Bacillota</taxon>
        <taxon>Bacilli</taxon>
        <taxon>Bacillales</taxon>
        <taxon>Paenibacillaceae</taxon>
        <taxon>Paenibacillus</taxon>
    </lineage>
</organism>
<dbReference type="Proteomes" id="UP000198538">
    <property type="component" value="Unassembled WGS sequence"/>
</dbReference>
<dbReference type="GO" id="GO:0016020">
    <property type="term" value="C:membrane"/>
    <property type="evidence" value="ECO:0007669"/>
    <property type="project" value="UniProtKB-SubCell"/>
</dbReference>
<dbReference type="PANTHER" id="PTHR30238:SF6">
    <property type="entry name" value="TERC-LIKE PROTEIN"/>
    <property type="match status" value="1"/>
</dbReference>
<evidence type="ECO:0000256" key="4">
    <source>
        <dbReference type="ARBA" id="ARBA00022989"/>
    </source>
</evidence>
<dbReference type="InterPro" id="IPR005496">
    <property type="entry name" value="Integral_membrane_TerC"/>
</dbReference>
<keyword evidence="3 6" id="KW-0812">Transmembrane</keyword>
<feature type="transmembrane region" description="Helical" evidence="6">
    <location>
        <begin position="157"/>
        <end position="179"/>
    </location>
</feature>
<name>A0A1G5FAN3_9BACL</name>
<proteinExistence type="inferred from homology"/>
<evidence type="ECO:0000256" key="6">
    <source>
        <dbReference type="SAM" id="Phobius"/>
    </source>
</evidence>
<evidence type="ECO:0000256" key="1">
    <source>
        <dbReference type="ARBA" id="ARBA00004141"/>
    </source>
</evidence>
<keyword evidence="8" id="KW-1185">Reference proteome</keyword>
<feature type="transmembrane region" description="Helical" evidence="6">
    <location>
        <begin position="216"/>
        <end position="234"/>
    </location>
</feature>
<sequence length="244" mass="27300">MFSDFFRSISENYGHFFSWTEIVATLSDPVSWGIIGSLILLEGLLSADNALVLAVMVKHLPKEQQKRALFYGILGAYIFRFIAIGLGTFLVKITLIKVLGALYLLYIAYKGLFKSQEEENQEGKQYSFWKTVLMVELMDIAFSIDSVIAAFGISEQIWVLFLGGIIGVLMMRGVAQVFLKLIDKFPELEKAAFILIAIISVKMMLSAFGFHIPNVLFFSLLIVVFVGAMLISSARKKKENQGQA</sequence>
<feature type="transmembrane region" description="Helical" evidence="6">
    <location>
        <begin position="69"/>
        <end position="89"/>
    </location>
</feature>
<dbReference type="AlphaFoldDB" id="A0A1G5FAN3"/>
<comment type="subcellular location">
    <subcellularLocation>
        <location evidence="1">Membrane</location>
        <topology evidence="1">Multi-pass membrane protein</topology>
    </subcellularLocation>
</comment>
<dbReference type="EMBL" id="FMVM01000004">
    <property type="protein sequence ID" value="SCY36309.1"/>
    <property type="molecule type" value="Genomic_DNA"/>
</dbReference>
<keyword evidence="5 6" id="KW-0472">Membrane</keyword>
<evidence type="ECO:0000256" key="3">
    <source>
        <dbReference type="ARBA" id="ARBA00022692"/>
    </source>
</evidence>
<protein>
    <submittedName>
        <fullName evidence="7">Integral membrane protein, YkoY family</fullName>
    </submittedName>
</protein>
<evidence type="ECO:0000313" key="8">
    <source>
        <dbReference type="Proteomes" id="UP000198538"/>
    </source>
</evidence>
<feature type="transmembrane region" description="Helical" evidence="6">
    <location>
        <begin position="34"/>
        <end position="57"/>
    </location>
</feature>
<feature type="transmembrane region" description="Helical" evidence="6">
    <location>
        <begin position="191"/>
        <end position="210"/>
    </location>
</feature>
<dbReference type="Pfam" id="PF03741">
    <property type="entry name" value="TerC"/>
    <property type="match status" value="1"/>
</dbReference>
<dbReference type="NCBIfam" id="TIGR03716">
    <property type="entry name" value="R_switched_YkoY"/>
    <property type="match status" value="1"/>
</dbReference>
<evidence type="ECO:0000256" key="2">
    <source>
        <dbReference type="ARBA" id="ARBA00007511"/>
    </source>
</evidence>
<dbReference type="InterPro" id="IPR022493">
    <property type="entry name" value="CHP03716_TM_YkoY"/>
</dbReference>
<dbReference type="RefSeq" id="WP_090917599.1">
    <property type="nucleotide sequence ID" value="NZ_FMVM01000004.1"/>
</dbReference>
<keyword evidence="4 6" id="KW-1133">Transmembrane helix</keyword>
<gene>
    <name evidence="7" type="ORF">SAMN05720606_104134</name>
</gene>
<comment type="similarity">
    <text evidence="2">Belongs to the TerC family.</text>
</comment>
<dbReference type="PANTHER" id="PTHR30238">
    <property type="entry name" value="MEMBRANE BOUND PREDICTED REDOX MODULATOR"/>
    <property type="match status" value="1"/>
</dbReference>
<evidence type="ECO:0000313" key="7">
    <source>
        <dbReference type="EMBL" id="SCY36309.1"/>
    </source>
</evidence>
<accession>A0A1G5FAN3</accession>